<protein>
    <recommendedName>
        <fullName evidence="1">Phospholipid/glycerol acyltransferase domain-containing protein</fullName>
    </recommendedName>
</protein>
<accession>A0ABQ6I9N3</accession>
<evidence type="ECO:0000313" key="3">
    <source>
        <dbReference type="Proteomes" id="UP001157125"/>
    </source>
</evidence>
<comment type="caution">
    <text evidence="2">The sequence shown here is derived from an EMBL/GenBank/DDBJ whole genome shotgun (WGS) entry which is preliminary data.</text>
</comment>
<feature type="domain" description="Phospholipid/glycerol acyltransferase" evidence="1">
    <location>
        <begin position="2"/>
        <end position="39"/>
    </location>
</feature>
<reference evidence="3" key="1">
    <citation type="journal article" date="2019" name="Int. J. Syst. Evol. Microbiol.">
        <title>The Global Catalogue of Microorganisms (GCM) 10K type strain sequencing project: providing services to taxonomists for standard genome sequencing and annotation.</title>
        <authorList>
            <consortium name="The Broad Institute Genomics Platform"/>
            <consortium name="The Broad Institute Genome Sequencing Center for Infectious Disease"/>
            <person name="Wu L."/>
            <person name="Ma J."/>
        </authorList>
    </citation>
    <scope>NUCLEOTIDE SEQUENCE [LARGE SCALE GENOMIC DNA]</scope>
    <source>
        <strain evidence="3">NBRC 112299</strain>
    </source>
</reference>
<evidence type="ECO:0000259" key="1">
    <source>
        <dbReference type="Pfam" id="PF01553"/>
    </source>
</evidence>
<dbReference type="CDD" id="cd07989">
    <property type="entry name" value="LPLAT_AGPAT-like"/>
    <property type="match status" value="1"/>
</dbReference>
<dbReference type="InterPro" id="IPR002123">
    <property type="entry name" value="Plipid/glycerol_acylTrfase"/>
</dbReference>
<dbReference type="EMBL" id="BSUN01000001">
    <property type="protein sequence ID" value="GMA33961.1"/>
    <property type="molecule type" value="Genomic_DNA"/>
</dbReference>
<dbReference type="Pfam" id="PF01553">
    <property type="entry name" value="Acyltransferase"/>
    <property type="match status" value="1"/>
</dbReference>
<dbReference type="Proteomes" id="UP001157125">
    <property type="component" value="Unassembled WGS sequence"/>
</dbReference>
<organism evidence="2 3">
    <name type="scientific">Demequina litorisediminis</name>
    <dbReference type="NCBI Taxonomy" id="1849022"/>
    <lineage>
        <taxon>Bacteria</taxon>
        <taxon>Bacillati</taxon>
        <taxon>Actinomycetota</taxon>
        <taxon>Actinomycetes</taxon>
        <taxon>Micrococcales</taxon>
        <taxon>Demequinaceae</taxon>
        <taxon>Demequina</taxon>
    </lineage>
</organism>
<sequence>MLGIYPEGTRSPDGRLYRGKTGVARMAIEAAVPIIPVAMIDTHIAQPIGQRVPSRHPIGVRIGEPLQIAAYAGRQDDREALREPTDTVMQAIAALSGQEYVDRDAAQYKHQARA</sequence>
<keyword evidence="3" id="KW-1185">Reference proteome</keyword>
<gene>
    <name evidence="2" type="ORF">GCM10025876_01650</name>
</gene>
<evidence type="ECO:0000313" key="2">
    <source>
        <dbReference type="EMBL" id="GMA33961.1"/>
    </source>
</evidence>
<proteinExistence type="predicted"/>
<name>A0ABQ6I9N3_9MICO</name>
<dbReference type="SUPFAM" id="SSF69593">
    <property type="entry name" value="Glycerol-3-phosphate (1)-acyltransferase"/>
    <property type="match status" value="1"/>
</dbReference>